<accession>A0A1K1P2N1</accession>
<sequence>MKRLGVLLLCIGLLTIEACTSTKLTSSWKTPDARLDTNKRMIVIVLVPPRDKNLRILMENELVSELQKEGFNAVSSFAKYGPDEGPSKAEDEKAALHNFRNGDVDQVLTIAMVDKTKSKGYVPPYPYAPYYRGWYGGMFTPGYYTTNVRYEWDTNLYDLGQRKLIYNAQSEAIDPPGVYKQASQFARQIVRDMQRHQLFAKS</sequence>
<gene>
    <name evidence="1" type="ORF">SAMN05661012_01721</name>
    <name evidence="2" type="ORF">SR876_21245</name>
</gene>
<evidence type="ECO:0000313" key="1">
    <source>
        <dbReference type="EMBL" id="SFW41709.1"/>
    </source>
</evidence>
<evidence type="ECO:0000313" key="2">
    <source>
        <dbReference type="EMBL" id="WQG87455.1"/>
    </source>
</evidence>
<evidence type="ECO:0000313" key="3">
    <source>
        <dbReference type="Proteomes" id="UP000183788"/>
    </source>
</evidence>
<proteinExistence type="predicted"/>
<name>A0A1K1P2N1_9BACT</name>
<dbReference type="OrthoDB" id="6077795at2"/>
<dbReference type="Proteomes" id="UP001326715">
    <property type="component" value="Chromosome"/>
</dbReference>
<dbReference type="AlphaFoldDB" id="A0A1K1P2N1"/>
<protein>
    <recommendedName>
        <fullName evidence="5">DUF4136 domain-containing protein</fullName>
    </recommendedName>
</protein>
<evidence type="ECO:0000313" key="4">
    <source>
        <dbReference type="Proteomes" id="UP001326715"/>
    </source>
</evidence>
<dbReference type="Proteomes" id="UP000183788">
    <property type="component" value="Unassembled WGS sequence"/>
</dbReference>
<organism evidence="1 3">
    <name type="scientific">Chitinophaga sancti</name>
    <dbReference type="NCBI Taxonomy" id="1004"/>
    <lineage>
        <taxon>Bacteria</taxon>
        <taxon>Pseudomonadati</taxon>
        <taxon>Bacteroidota</taxon>
        <taxon>Chitinophagia</taxon>
        <taxon>Chitinophagales</taxon>
        <taxon>Chitinophagaceae</taxon>
        <taxon>Chitinophaga</taxon>
    </lineage>
</organism>
<dbReference type="STRING" id="1004.SAMN05661012_01721"/>
<keyword evidence="4" id="KW-1185">Reference proteome</keyword>
<reference evidence="2 4" key="2">
    <citation type="submission" date="2023-11" db="EMBL/GenBank/DDBJ databases">
        <title>MicrobeMod: A computational toolkit for identifying prokaryotic methylation and restriction-modification with nanopore sequencing.</title>
        <authorList>
            <person name="Crits-Christoph A."/>
            <person name="Kang S.C."/>
            <person name="Lee H."/>
            <person name="Ostrov N."/>
        </authorList>
    </citation>
    <scope>NUCLEOTIDE SEQUENCE [LARGE SCALE GENOMIC DNA]</scope>
    <source>
        <strain evidence="2 4">ATCC 23090</strain>
    </source>
</reference>
<reference evidence="1 3" key="1">
    <citation type="submission" date="2016-11" db="EMBL/GenBank/DDBJ databases">
        <authorList>
            <person name="Jaros S."/>
            <person name="Januszkiewicz K."/>
            <person name="Wedrychowicz H."/>
        </authorList>
    </citation>
    <scope>NUCLEOTIDE SEQUENCE [LARGE SCALE GENOMIC DNA]</scope>
    <source>
        <strain evidence="1 3">DSM 784</strain>
    </source>
</reference>
<dbReference type="EMBL" id="FPIZ01000004">
    <property type="protein sequence ID" value="SFW41709.1"/>
    <property type="molecule type" value="Genomic_DNA"/>
</dbReference>
<evidence type="ECO:0008006" key="5">
    <source>
        <dbReference type="Google" id="ProtNLM"/>
    </source>
</evidence>
<dbReference type="RefSeq" id="WP_072358898.1">
    <property type="nucleotide sequence ID" value="NZ_CBHWAX010000013.1"/>
</dbReference>
<dbReference type="EMBL" id="CP140154">
    <property type="protein sequence ID" value="WQG87455.1"/>
    <property type="molecule type" value="Genomic_DNA"/>
</dbReference>